<comment type="subcellular location">
    <subcellularLocation>
        <location evidence="1">Membrane</location>
        <topology evidence="1">Multi-pass membrane protein</topology>
    </subcellularLocation>
</comment>
<gene>
    <name evidence="5" type="ORF">K2173_019936</name>
</gene>
<keyword evidence="6" id="KW-1185">Reference proteome</keyword>
<evidence type="ECO:0000313" key="6">
    <source>
        <dbReference type="Proteomes" id="UP001159364"/>
    </source>
</evidence>
<dbReference type="InterPro" id="IPR051645">
    <property type="entry name" value="PER33/POM33_regulator"/>
</dbReference>
<name>A0AAV8U6J3_9ROSI</name>
<keyword evidence="3" id="KW-1133">Transmembrane helix</keyword>
<dbReference type="GO" id="GO:0071786">
    <property type="term" value="P:endoplasmic reticulum tubular network organization"/>
    <property type="evidence" value="ECO:0007669"/>
    <property type="project" value="TreeGrafter"/>
</dbReference>
<dbReference type="AlphaFoldDB" id="A0AAV8U6J3"/>
<dbReference type="Proteomes" id="UP001159364">
    <property type="component" value="Linkage Group LG01"/>
</dbReference>
<evidence type="ECO:0000313" key="5">
    <source>
        <dbReference type="EMBL" id="KAJ8774932.1"/>
    </source>
</evidence>
<accession>A0AAV8U6J3</accession>
<dbReference type="PANTHER" id="PTHR12703">
    <property type="entry name" value="TRANSMEMBRANE PROTEIN 33"/>
    <property type="match status" value="1"/>
</dbReference>
<organism evidence="5 6">
    <name type="scientific">Erythroxylum novogranatense</name>
    <dbReference type="NCBI Taxonomy" id="1862640"/>
    <lineage>
        <taxon>Eukaryota</taxon>
        <taxon>Viridiplantae</taxon>
        <taxon>Streptophyta</taxon>
        <taxon>Embryophyta</taxon>
        <taxon>Tracheophyta</taxon>
        <taxon>Spermatophyta</taxon>
        <taxon>Magnoliopsida</taxon>
        <taxon>eudicotyledons</taxon>
        <taxon>Gunneridae</taxon>
        <taxon>Pentapetalae</taxon>
        <taxon>rosids</taxon>
        <taxon>fabids</taxon>
        <taxon>Malpighiales</taxon>
        <taxon>Erythroxylaceae</taxon>
        <taxon>Erythroxylum</taxon>
    </lineage>
</organism>
<dbReference type="GO" id="GO:0016020">
    <property type="term" value="C:membrane"/>
    <property type="evidence" value="ECO:0007669"/>
    <property type="project" value="UniProtKB-SubCell"/>
</dbReference>
<dbReference type="GO" id="GO:0005783">
    <property type="term" value="C:endoplasmic reticulum"/>
    <property type="evidence" value="ECO:0007669"/>
    <property type="project" value="TreeGrafter"/>
</dbReference>
<proteinExistence type="predicted"/>
<sequence length="89" mass="10522">MSTTGLEYLVTISLLSWQRNIIQTFIYWQLLKLIYHAPLTAAYHRSVWVKIGRNANPLIDQYCPFFGTPVSAVQRWWLRCYNTLLLPFT</sequence>
<dbReference type="PANTHER" id="PTHR12703:SF4">
    <property type="entry name" value="TRANSMEMBRANE PROTEIN 33"/>
    <property type="match status" value="1"/>
</dbReference>
<evidence type="ECO:0000256" key="1">
    <source>
        <dbReference type="ARBA" id="ARBA00004141"/>
    </source>
</evidence>
<dbReference type="EMBL" id="JAIWQS010000001">
    <property type="protein sequence ID" value="KAJ8774932.1"/>
    <property type="molecule type" value="Genomic_DNA"/>
</dbReference>
<evidence type="ECO:0000256" key="2">
    <source>
        <dbReference type="ARBA" id="ARBA00022692"/>
    </source>
</evidence>
<comment type="caution">
    <text evidence="5">The sequence shown here is derived from an EMBL/GenBank/DDBJ whole genome shotgun (WGS) entry which is preliminary data.</text>
</comment>
<evidence type="ECO:0000256" key="4">
    <source>
        <dbReference type="ARBA" id="ARBA00023136"/>
    </source>
</evidence>
<reference evidence="5 6" key="1">
    <citation type="submission" date="2021-09" db="EMBL/GenBank/DDBJ databases">
        <title>Genomic insights and catalytic innovation underlie evolution of tropane alkaloids biosynthesis.</title>
        <authorList>
            <person name="Wang Y.-J."/>
            <person name="Tian T."/>
            <person name="Huang J.-P."/>
            <person name="Huang S.-X."/>
        </authorList>
    </citation>
    <scope>NUCLEOTIDE SEQUENCE [LARGE SCALE GENOMIC DNA]</scope>
    <source>
        <strain evidence="5">KIB-2018</strain>
        <tissue evidence="5">Leaf</tissue>
    </source>
</reference>
<dbReference type="GO" id="GO:0061024">
    <property type="term" value="P:membrane organization"/>
    <property type="evidence" value="ECO:0007669"/>
    <property type="project" value="TreeGrafter"/>
</dbReference>
<protein>
    <submittedName>
        <fullName evidence="5">Uncharacterized protein</fullName>
    </submittedName>
</protein>
<evidence type="ECO:0000256" key="3">
    <source>
        <dbReference type="ARBA" id="ARBA00022989"/>
    </source>
</evidence>
<keyword evidence="2" id="KW-0812">Transmembrane</keyword>
<keyword evidence="4" id="KW-0472">Membrane</keyword>